<dbReference type="RefSeq" id="WP_194133872.1">
    <property type="nucleotide sequence ID" value="NZ_JADFFK010000004.1"/>
</dbReference>
<accession>A0ABR9WZ59</accession>
<dbReference type="Proteomes" id="UP000607796">
    <property type="component" value="Unassembled WGS sequence"/>
</dbReference>
<proteinExistence type="predicted"/>
<evidence type="ECO:0000313" key="3">
    <source>
        <dbReference type="Proteomes" id="UP000607796"/>
    </source>
</evidence>
<gene>
    <name evidence="2" type="ORF">IQ782_06795</name>
</gene>
<protein>
    <submittedName>
        <fullName evidence="2">Uncharacterized protein</fullName>
    </submittedName>
</protein>
<sequence>MLDQKETPSGELGAQEMKDNGTYGFDITDTFDCTIEAFEAVVDAKRAEVAKWNDRVAAYREKTDKPLPRSAYREHPAFCDLYDICALTYVGGDEEEIRDHVAITLSKVSKSDDGSLLFDGRGRDMVKAWMDAAVRTRNVASERGDIATCGAADQIAEWAGYLDCLLWEEGPVAYIPAAIAIREAQYG</sequence>
<comment type="caution">
    <text evidence="2">The sequence shown here is derived from an EMBL/GenBank/DDBJ whole genome shotgun (WGS) entry which is preliminary data.</text>
</comment>
<reference evidence="2 3" key="1">
    <citation type="journal article" date="2021" name="Int. J. Syst. Evol. Microbiol.">
        <title>Salipiger mangrovisoli sp. nov., isolated from mangrove soil and the proposal for the reclassification of Paraphaeobacter pallidus as Salipiger pallidus comb. nov.</title>
        <authorList>
            <person name="Du J."/>
            <person name="Liu Y."/>
            <person name="Pei T."/>
            <person name="Deng M.R."/>
            <person name="Zhu H."/>
        </authorList>
    </citation>
    <scope>NUCLEOTIDE SEQUENCE [LARGE SCALE GENOMIC DNA]</scope>
    <source>
        <strain evidence="2 3">6D45A</strain>
    </source>
</reference>
<organism evidence="2 3">
    <name type="scientific">Salipiger mangrovisoli</name>
    <dbReference type="NCBI Taxonomy" id="2865933"/>
    <lineage>
        <taxon>Bacteria</taxon>
        <taxon>Pseudomonadati</taxon>
        <taxon>Pseudomonadota</taxon>
        <taxon>Alphaproteobacteria</taxon>
        <taxon>Rhodobacterales</taxon>
        <taxon>Roseobacteraceae</taxon>
        <taxon>Salipiger</taxon>
    </lineage>
</organism>
<dbReference type="EMBL" id="JADFFK010000004">
    <property type="protein sequence ID" value="MBE9636541.1"/>
    <property type="molecule type" value="Genomic_DNA"/>
</dbReference>
<evidence type="ECO:0000313" key="2">
    <source>
        <dbReference type="EMBL" id="MBE9636541.1"/>
    </source>
</evidence>
<feature type="coiled-coil region" evidence="1">
    <location>
        <begin position="35"/>
        <end position="62"/>
    </location>
</feature>
<name>A0ABR9WZ59_9RHOB</name>
<keyword evidence="3" id="KW-1185">Reference proteome</keyword>
<evidence type="ECO:0000256" key="1">
    <source>
        <dbReference type="SAM" id="Coils"/>
    </source>
</evidence>
<keyword evidence="1" id="KW-0175">Coiled coil</keyword>